<dbReference type="EMBL" id="KQ977372">
    <property type="protein sequence ID" value="KYN03243.1"/>
    <property type="molecule type" value="Genomic_DNA"/>
</dbReference>
<dbReference type="AlphaFoldDB" id="A0A195CR78"/>
<proteinExistence type="predicted"/>
<keyword evidence="2" id="KW-1185">Reference proteome</keyword>
<reference evidence="1 2" key="1">
    <citation type="submission" date="2016-03" db="EMBL/GenBank/DDBJ databases">
        <title>Cyphomyrmex costatus WGS genome.</title>
        <authorList>
            <person name="Nygaard S."/>
            <person name="Hu H."/>
            <person name="Boomsma J."/>
            <person name="Zhang G."/>
        </authorList>
    </citation>
    <scope>NUCLEOTIDE SEQUENCE [LARGE SCALE GENOMIC DNA]</scope>
    <source>
        <strain evidence="1">MS0001</strain>
        <tissue evidence="1">Whole body</tissue>
    </source>
</reference>
<protein>
    <submittedName>
        <fullName evidence="1">Uncharacterized protein</fullName>
    </submittedName>
</protein>
<evidence type="ECO:0000313" key="2">
    <source>
        <dbReference type="Proteomes" id="UP000078542"/>
    </source>
</evidence>
<accession>A0A195CR78</accession>
<evidence type="ECO:0000313" key="1">
    <source>
        <dbReference type="EMBL" id="KYN03243.1"/>
    </source>
</evidence>
<gene>
    <name evidence="1" type="ORF">ALC62_05906</name>
</gene>
<dbReference type="Proteomes" id="UP000078542">
    <property type="component" value="Unassembled WGS sequence"/>
</dbReference>
<name>A0A195CR78_9HYME</name>
<sequence>MRPTGLSSAVMSKKTRGSAMFLAAAAKLRRSVSKNGRLGRAVAPKWLDCLKVESIDSRQIDLNAILSLLETRRKSIRRDTIHAVRSTMTDLAVLRAFRRLFRENIMILRIQRMLPFDEAAPWNGFLSHNARRQNETAWNTRADDNRMATGGAIERESRPCGRVEPDDGGGCDRACLNCHPE</sequence>
<organism evidence="1 2">
    <name type="scientific">Cyphomyrmex costatus</name>
    <dbReference type="NCBI Taxonomy" id="456900"/>
    <lineage>
        <taxon>Eukaryota</taxon>
        <taxon>Metazoa</taxon>
        <taxon>Ecdysozoa</taxon>
        <taxon>Arthropoda</taxon>
        <taxon>Hexapoda</taxon>
        <taxon>Insecta</taxon>
        <taxon>Pterygota</taxon>
        <taxon>Neoptera</taxon>
        <taxon>Endopterygota</taxon>
        <taxon>Hymenoptera</taxon>
        <taxon>Apocrita</taxon>
        <taxon>Aculeata</taxon>
        <taxon>Formicoidea</taxon>
        <taxon>Formicidae</taxon>
        <taxon>Myrmicinae</taxon>
        <taxon>Cyphomyrmex</taxon>
    </lineage>
</organism>